<dbReference type="Gene3D" id="3.40.50.150">
    <property type="entry name" value="Vaccinia Virus protein VP39"/>
    <property type="match status" value="1"/>
</dbReference>
<dbReference type="GO" id="GO:0102082">
    <property type="term" value="F:demethylrebeccamycin--D-glucose O-methyltransferase activity"/>
    <property type="evidence" value="ECO:0007669"/>
    <property type="project" value="UniProtKB-EC"/>
</dbReference>
<keyword evidence="1" id="KW-0489">Methyltransferase</keyword>
<dbReference type="PANTHER" id="PTHR43591:SF24">
    <property type="entry name" value="2-METHOXY-6-POLYPRENYL-1,4-BENZOQUINOL METHYLASE, MITOCHONDRIAL"/>
    <property type="match status" value="1"/>
</dbReference>
<name>A0A2K8PP51_STRLA</name>
<dbReference type="InterPro" id="IPR023576">
    <property type="entry name" value="UbiE/COQ5_MeTrFase_CS"/>
</dbReference>
<dbReference type="PANTHER" id="PTHR43591">
    <property type="entry name" value="METHYLTRANSFERASE"/>
    <property type="match status" value="1"/>
</dbReference>
<dbReference type="PROSITE" id="PS01184">
    <property type="entry name" value="UBIE_2"/>
    <property type="match status" value="1"/>
</dbReference>
<dbReference type="AlphaFoldDB" id="A0A2K8PP51"/>
<protein>
    <submittedName>
        <fullName evidence="1">Demethylrebeccamycin-D-glucose O-methyltransferase</fullName>
        <ecNumber evidence="1">2.1.1.164</ecNumber>
    </submittedName>
</protein>
<accession>A0A2K8PP51</accession>
<dbReference type="Proteomes" id="UP000231791">
    <property type="component" value="Chromosome"/>
</dbReference>
<dbReference type="OrthoDB" id="3382693at2"/>
<keyword evidence="1" id="KW-0808">Transferase</keyword>
<sequence>MNAPKDPAQHHDLSGRAPAPAPAPAPAHRHGDAHTHGHTHGHAHHAVADDLDWELLAGHLEASGELHVPAHRAAAARLSELLGGGREVRRVLDIGSGPGVMTCVLAEAFPEAEVVAVDGTPALLDRALARAGRLGLSGRVGVHHARLPEGLADGALGAADLVWSSEAVHHLGDQQGALDALARVLRPGGMLAVAESGLPMRFLPRDLGFGRPGLQARLDALQEDRYQAMRAGLPGSVPVAEDWPAMLRRAGLTGVGAFTTLLDLPAPLGEPGRDFLHSRLTRLRDASDGSLDALDLETLDRLLDPAAAEGLRRRPDVFLLSAATVFAGKRPVL</sequence>
<dbReference type="Pfam" id="PF13649">
    <property type="entry name" value="Methyltransf_25"/>
    <property type="match status" value="1"/>
</dbReference>
<dbReference type="GeneID" id="49387462"/>
<keyword evidence="2" id="KW-1185">Reference proteome</keyword>
<dbReference type="EC" id="2.1.1.164" evidence="1"/>
<evidence type="ECO:0000313" key="1">
    <source>
        <dbReference type="EMBL" id="ATZ28248.1"/>
    </source>
</evidence>
<reference evidence="1 2" key="1">
    <citation type="submission" date="2017-11" db="EMBL/GenBank/DDBJ databases">
        <title>Complete genome sequence of Streptomyces lavendulae subsp. lavendulae CCM 3239 (formerly 'Streptomyces aureofaciens CCM 3239'), the producer of the angucycline-type antibiotic auricin.</title>
        <authorList>
            <person name="Busche T."/>
            <person name="Novakova R."/>
            <person name="Al'Dilaimi A."/>
            <person name="Homerova D."/>
            <person name="Feckova L."/>
            <person name="Rezuchova B."/>
            <person name="Mingyar E."/>
            <person name="Csolleiova D."/>
            <person name="Bekeova C."/>
            <person name="Winkler A."/>
            <person name="Sevcikova B."/>
            <person name="Kalinowski J."/>
            <person name="Kormanec J."/>
            <person name="Ruckert C."/>
        </authorList>
    </citation>
    <scope>NUCLEOTIDE SEQUENCE [LARGE SCALE GENOMIC DNA]</scope>
    <source>
        <strain evidence="1 2">CCM 3239</strain>
    </source>
</reference>
<proteinExistence type="predicted"/>
<gene>
    <name evidence="1" type="primary">rebM4</name>
    <name evidence="1" type="ORF">SLAV_32380</name>
</gene>
<evidence type="ECO:0000313" key="2">
    <source>
        <dbReference type="Proteomes" id="UP000231791"/>
    </source>
</evidence>
<dbReference type="GO" id="GO:0032259">
    <property type="term" value="P:methylation"/>
    <property type="evidence" value="ECO:0007669"/>
    <property type="project" value="UniProtKB-KW"/>
</dbReference>
<dbReference type="SUPFAM" id="SSF53335">
    <property type="entry name" value="S-adenosyl-L-methionine-dependent methyltransferases"/>
    <property type="match status" value="1"/>
</dbReference>
<dbReference type="KEGG" id="slx:SLAV_32380"/>
<dbReference type="CDD" id="cd02440">
    <property type="entry name" value="AdoMet_MTases"/>
    <property type="match status" value="1"/>
</dbReference>
<dbReference type="InterPro" id="IPR029063">
    <property type="entry name" value="SAM-dependent_MTases_sf"/>
</dbReference>
<dbReference type="EMBL" id="CP024985">
    <property type="protein sequence ID" value="ATZ28248.1"/>
    <property type="molecule type" value="Genomic_DNA"/>
</dbReference>
<dbReference type="RefSeq" id="WP_078950422.1">
    <property type="nucleotide sequence ID" value="NZ_CP024985.1"/>
</dbReference>
<dbReference type="InterPro" id="IPR041698">
    <property type="entry name" value="Methyltransf_25"/>
</dbReference>
<organism evidence="1 2">
    <name type="scientific">Streptomyces lavendulae subsp. lavendulae</name>
    <dbReference type="NCBI Taxonomy" id="58340"/>
    <lineage>
        <taxon>Bacteria</taxon>
        <taxon>Bacillati</taxon>
        <taxon>Actinomycetota</taxon>
        <taxon>Actinomycetes</taxon>
        <taxon>Kitasatosporales</taxon>
        <taxon>Streptomycetaceae</taxon>
        <taxon>Streptomyces</taxon>
    </lineage>
</organism>